<dbReference type="GO" id="GO:0045259">
    <property type="term" value="C:proton-transporting ATP synthase complex"/>
    <property type="evidence" value="ECO:0007669"/>
    <property type="project" value="UniProtKB-KW"/>
</dbReference>
<sequence length="160" mass="18098">MFADPTFWVAVSFVLFVVLVAKMVWQKATVALDARAEEIRKRLEEAQNLREEAQAAKANYQRLQRDALKEAEAILAHAREEAKRMREDSEKKLEAALARREQLAVEKIAAAEAKALQDVREQMVDLAMAATRQLIEANIDDSVRGRLVEDAVTEIPARLQ</sequence>
<gene>
    <name evidence="18" type="primary">atpF1</name>
    <name evidence="15" type="synonym">atpF</name>
    <name evidence="18" type="ORF">GCM10017083_35120</name>
</gene>
<name>A0A919CQN3_9PROT</name>
<evidence type="ECO:0000256" key="5">
    <source>
        <dbReference type="ARBA" id="ARBA00022692"/>
    </source>
</evidence>
<evidence type="ECO:0000256" key="9">
    <source>
        <dbReference type="ARBA" id="ARBA00023136"/>
    </source>
</evidence>
<dbReference type="InterPro" id="IPR005864">
    <property type="entry name" value="ATP_synth_F0_bsu_bac"/>
</dbReference>
<protein>
    <recommendedName>
        <fullName evidence="15">ATP synthase subunit b</fullName>
    </recommendedName>
    <alternativeName>
        <fullName evidence="15">ATP synthase F(0) sector subunit b</fullName>
    </alternativeName>
    <alternativeName>
        <fullName evidence="15">ATPase subunit I</fullName>
    </alternativeName>
    <alternativeName>
        <fullName evidence="15">F-type ATPase subunit b</fullName>
        <shortName evidence="15">F-ATPase subunit b</shortName>
    </alternativeName>
</protein>
<evidence type="ECO:0000256" key="4">
    <source>
        <dbReference type="ARBA" id="ARBA00022547"/>
    </source>
</evidence>
<comment type="subunit">
    <text evidence="13">F-type ATPases have 2 components, F(1) - the catalytic core - and F(0) - the membrane proton channel. F(1) has five subunits: alpha(3), beta(3), gamma(1), delta(1), epsilon(1). F(0) has four main subunits: a(1), b(2) and c(10-14). The alpha and beta chains form an alternating ring which encloses part of the gamma chain. F(1) is attached to F(0) by a central stalk formed by the gamma and epsilon chains, while a peripheral stalk is formed by the delta and b chains.</text>
</comment>
<dbReference type="NCBIfam" id="TIGR01144">
    <property type="entry name" value="ATP_synt_b"/>
    <property type="match status" value="1"/>
</dbReference>
<reference evidence="18" key="1">
    <citation type="journal article" date="2014" name="Int. J. Syst. Evol. Microbiol.">
        <title>Complete genome sequence of Corynebacterium casei LMG S-19264T (=DSM 44701T), isolated from a smear-ripened cheese.</title>
        <authorList>
            <consortium name="US DOE Joint Genome Institute (JGI-PGF)"/>
            <person name="Walter F."/>
            <person name="Albersmeier A."/>
            <person name="Kalinowski J."/>
            <person name="Ruckert C."/>
        </authorList>
    </citation>
    <scope>NUCLEOTIDE SEQUENCE</scope>
    <source>
        <strain evidence="18">KCTC 42651</strain>
    </source>
</reference>
<evidence type="ECO:0000256" key="12">
    <source>
        <dbReference type="ARBA" id="ARBA00025614"/>
    </source>
</evidence>
<dbReference type="EMBL" id="BMZS01000008">
    <property type="protein sequence ID" value="GHD55785.1"/>
    <property type="molecule type" value="Genomic_DNA"/>
</dbReference>
<comment type="subunit">
    <text evidence="15">F-type ATPases have 2 components, F(1) - the catalytic core - and F(0) - the membrane proton channel. F(1) has five subunits: alpha(3), beta(3), gamma(1), delta(1), epsilon(1). F(0) has three main subunits: a(1), b(2) and c(10-14). The alpha and beta chains form an alternating ring which encloses part of the gamma chain. F(1) is attached to F(0) by a central stalk formed by the gamma and epsilon chains, while a peripheral stalk is formed by the delta and b chains.</text>
</comment>
<dbReference type="PANTHER" id="PTHR33445">
    <property type="entry name" value="ATP SYNTHASE SUBUNIT B', CHLOROPLASTIC"/>
    <property type="match status" value="1"/>
</dbReference>
<dbReference type="InterPro" id="IPR050059">
    <property type="entry name" value="ATP_synthase_B_chain"/>
</dbReference>
<keyword evidence="8 15" id="KW-0406">Ion transport</keyword>
<organism evidence="18 19">
    <name type="scientific">Thalassobaculum fulvum</name>
    <dbReference type="NCBI Taxonomy" id="1633335"/>
    <lineage>
        <taxon>Bacteria</taxon>
        <taxon>Pseudomonadati</taxon>
        <taxon>Pseudomonadota</taxon>
        <taxon>Alphaproteobacteria</taxon>
        <taxon>Rhodospirillales</taxon>
        <taxon>Thalassobaculaceae</taxon>
        <taxon>Thalassobaculum</taxon>
    </lineage>
</organism>
<evidence type="ECO:0000256" key="17">
    <source>
        <dbReference type="SAM" id="Coils"/>
    </source>
</evidence>
<evidence type="ECO:0000256" key="6">
    <source>
        <dbReference type="ARBA" id="ARBA00022781"/>
    </source>
</evidence>
<comment type="caution">
    <text evidence="18">The sequence shown here is derived from an EMBL/GenBank/DDBJ whole genome shotgun (WGS) entry which is preliminary data.</text>
</comment>
<dbReference type="Pfam" id="PF00430">
    <property type="entry name" value="ATP-synt_B"/>
    <property type="match status" value="1"/>
</dbReference>
<dbReference type="RefSeq" id="WP_189991998.1">
    <property type="nucleotide sequence ID" value="NZ_BMZS01000008.1"/>
</dbReference>
<comment type="function">
    <text evidence="11 15">F(1)F(0) ATP synthase produces ATP from ADP in the presence of a proton or sodium gradient. F-type ATPases consist of two structural domains, F(1) containing the extramembraneous catalytic core and F(0) containing the membrane proton channel, linked together by a central stalk and a peripheral stalk. During catalysis, ATP synthesis in the catalytic domain of F(1) is coupled via a rotary mechanism of the central stalk subunits to proton translocation.</text>
</comment>
<dbReference type="GO" id="GO:0046961">
    <property type="term" value="F:proton-transporting ATPase activity, rotational mechanism"/>
    <property type="evidence" value="ECO:0007669"/>
    <property type="project" value="TreeGrafter"/>
</dbReference>
<evidence type="ECO:0000256" key="7">
    <source>
        <dbReference type="ARBA" id="ARBA00022989"/>
    </source>
</evidence>
<comment type="function">
    <text evidence="12">Component of the F(0) channel, it forms part of the peripheral stalk, linking F(1) to F(0). The b'-subunit is a diverged and duplicated form of b found in plants and photosynthetic bacteria.</text>
</comment>
<feature type="coiled-coil region" evidence="17">
    <location>
        <begin position="29"/>
        <end position="106"/>
    </location>
</feature>
<comment type="subcellular location">
    <subcellularLocation>
        <location evidence="15">Cell membrane</location>
        <topology evidence="15">Single-pass membrane protein</topology>
    </subcellularLocation>
    <subcellularLocation>
        <location evidence="14">Endomembrane system</location>
        <topology evidence="14">Single-pass membrane protein</topology>
    </subcellularLocation>
</comment>
<dbReference type="GO" id="GO:0005886">
    <property type="term" value="C:plasma membrane"/>
    <property type="evidence" value="ECO:0007669"/>
    <property type="project" value="UniProtKB-SubCell"/>
</dbReference>
<evidence type="ECO:0000256" key="14">
    <source>
        <dbReference type="ARBA" id="ARBA00037847"/>
    </source>
</evidence>
<keyword evidence="7 15" id="KW-1133">Transmembrane helix</keyword>
<evidence type="ECO:0000256" key="8">
    <source>
        <dbReference type="ARBA" id="ARBA00023065"/>
    </source>
</evidence>
<dbReference type="GO" id="GO:0012505">
    <property type="term" value="C:endomembrane system"/>
    <property type="evidence" value="ECO:0007669"/>
    <property type="project" value="UniProtKB-SubCell"/>
</dbReference>
<feature type="transmembrane region" description="Helical" evidence="15">
    <location>
        <begin position="6"/>
        <end position="25"/>
    </location>
</feature>
<reference evidence="18" key="2">
    <citation type="submission" date="2020-09" db="EMBL/GenBank/DDBJ databases">
        <authorList>
            <person name="Sun Q."/>
            <person name="Kim S."/>
        </authorList>
    </citation>
    <scope>NUCLEOTIDE SEQUENCE</scope>
    <source>
        <strain evidence="18">KCTC 42651</strain>
    </source>
</reference>
<dbReference type="HAMAP" id="MF_01398">
    <property type="entry name" value="ATP_synth_b_bprime"/>
    <property type="match status" value="1"/>
</dbReference>
<evidence type="ECO:0000256" key="11">
    <source>
        <dbReference type="ARBA" id="ARBA00025198"/>
    </source>
</evidence>
<evidence type="ECO:0000256" key="15">
    <source>
        <dbReference type="HAMAP-Rule" id="MF_01398"/>
    </source>
</evidence>
<evidence type="ECO:0000313" key="18">
    <source>
        <dbReference type="EMBL" id="GHD55785.1"/>
    </source>
</evidence>
<dbReference type="GO" id="GO:0046933">
    <property type="term" value="F:proton-transporting ATP synthase activity, rotational mechanism"/>
    <property type="evidence" value="ECO:0007669"/>
    <property type="project" value="UniProtKB-UniRule"/>
</dbReference>
<evidence type="ECO:0000256" key="1">
    <source>
        <dbReference type="ARBA" id="ARBA00005513"/>
    </source>
</evidence>
<evidence type="ECO:0000256" key="3">
    <source>
        <dbReference type="ARBA" id="ARBA00022475"/>
    </source>
</evidence>
<comment type="similarity">
    <text evidence="1 15 16">Belongs to the ATPase B chain family.</text>
</comment>
<dbReference type="AlphaFoldDB" id="A0A919CQN3"/>
<evidence type="ECO:0000256" key="2">
    <source>
        <dbReference type="ARBA" id="ARBA00022448"/>
    </source>
</evidence>
<keyword evidence="4 15" id="KW-0138">CF(0)</keyword>
<keyword evidence="19" id="KW-1185">Reference proteome</keyword>
<keyword evidence="3 15" id="KW-1003">Cell membrane</keyword>
<evidence type="ECO:0000256" key="13">
    <source>
        <dbReference type="ARBA" id="ARBA00026054"/>
    </source>
</evidence>
<dbReference type="InterPro" id="IPR002146">
    <property type="entry name" value="ATP_synth_b/b'su_bac/chlpt"/>
</dbReference>
<keyword evidence="5 15" id="KW-0812">Transmembrane</keyword>
<dbReference type="CDD" id="cd06503">
    <property type="entry name" value="ATP-synt_Fo_b"/>
    <property type="match status" value="1"/>
</dbReference>
<keyword evidence="2 15" id="KW-0813">Transport</keyword>
<dbReference type="Proteomes" id="UP000630353">
    <property type="component" value="Unassembled WGS sequence"/>
</dbReference>
<dbReference type="PANTHER" id="PTHR33445:SF1">
    <property type="entry name" value="ATP SYNTHASE SUBUNIT B"/>
    <property type="match status" value="1"/>
</dbReference>
<proteinExistence type="inferred from homology"/>
<keyword evidence="6 15" id="KW-0375">Hydrogen ion transport</keyword>
<keyword evidence="9 15" id="KW-0472">Membrane</keyword>
<evidence type="ECO:0000256" key="10">
    <source>
        <dbReference type="ARBA" id="ARBA00023310"/>
    </source>
</evidence>
<evidence type="ECO:0000313" key="19">
    <source>
        <dbReference type="Proteomes" id="UP000630353"/>
    </source>
</evidence>
<accession>A0A919CQN3</accession>
<keyword evidence="17" id="KW-0175">Coiled coil</keyword>
<evidence type="ECO:0000256" key="16">
    <source>
        <dbReference type="RuleBase" id="RU003848"/>
    </source>
</evidence>
<keyword evidence="10 15" id="KW-0066">ATP synthesis</keyword>